<keyword evidence="3" id="KW-1185">Reference proteome</keyword>
<dbReference type="EMBL" id="MU002160">
    <property type="protein sequence ID" value="KAF2789125.1"/>
    <property type="molecule type" value="Genomic_DNA"/>
</dbReference>
<evidence type="ECO:0000313" key="2">
    <source>
        <dbReference type="EMBL" id="KAF2789125.1"/>
    </source>
</evidence>
<gene>
    <name evidence="2" type="ORF">K505DRAFT_196444</name>
</gene>
<organism evidence="2 3">
    <name type="scientific">Melanomma pulvis-pyrius CBS 109.77</name>
    <dbReference type="NCBI Taxonomy" id="1314802"/>
    <lineage>
        <taxon>Eukaryota</taxon>
        <taxon>Fungi</taxon>
        <taxon>Dikarya</taxon>
        <taxon>Ascomycota</taxon>
        <taxon>Pezizomycotina</taxon>
        <taxon>Dothideomycetes</taxon>
        <taxon>Pleosporomycetidae</taxon>
        <taxon>Pleosporales</taxon>
        <taxon>Melanommataceae</taxon>
        <taxon>Melanomma</taxon>
    </lineage>
</organism>
<sequence>NYVTKFPWTADRRKPEADLLRIAHEREVEGIAKSIGDHCITGINEMHSGLTFKKPYSFRRALRDAIKAHRSLYLKGDILH</sequence>
<feature type="non-terminal residue" evidence="2">
    <location>
        <position position="1"/>
    </location>
</feature>
<name>A0A6A6WYV3_9PLEO</name>
<proteinExistence type="predicted"/>
<protein>
    <recommendedName>
        <fullName evidence="1">Fungal-type protein kinase domain-containing protein</fullName>
    </recommendedName>
</protein>
<dbReference type="OrthoDB" id="5584477at2759"/>
<feature type="domain" description="Fungal-type protein kinase" evidence="1">
    <location>
        <begin position="1"/>
        <end position="60"/>
    </location>
</feature>
<dbReference type="InterPro" id="IPR040976">
    <property type="entry name" value="Pkinase_fungal"/>
</dbReference>
<evidence type="ECO:0000313" key="3">
    <source>
        <dbReference type="Proteomes" id="UP000799757"/>
    </source>
</evidence>
<dbReference type="Proteomes" id="UP000799757">
    <property type="component" value="Unassembled WGS sequence"/>
</dbReference>
<feature type="non-terminal residue" evidence="2">
    <location>
        <position position="80"/>
    </location>
</feature>
<dbReference type="Pfam" id="PF17667">
    <property type="entry name" value="Pkinase_fungal"/>
    <property type="match status" value="1"/>
</dbReference>
<reference evidence="2" key="1">
    <citation type="journal article" date="2020" name="Stud. Mycol.">
        <title>101 Dothideomycetes genomes: a test case for predicting lifestyles and emergence of pathogens.</title>
        <authorList>
            <person name="Haridas S."/>
            <person name="Albert R."/>
            <person name="Binder M."/>
            <person name="Bloem J."/>
            <person name="Labutti K."/>
            <person name="Salamov A."/>
            <person name="Andreopoulos B."/>
            <person name="Baker S."/>
            <person name="Barry K."/>
            <person name="Bills G."/>
            <person name="Bluhm B."/>
            <person name="Cannon C."/>
            <person name="Castanera R."/>
            <person name="Culley D."/>
            <person name="Daum C."/>
            <person name="Ezra D."/>
            <person name="Gonzalez J."/>
            <person name="Henrissat B."/>
            <person name="Kuo A."/>
            <person name="Liang C."/>
            <person name="Lipzen A."/>
            <person name="Lutzoni F."/>
            <person name="Magnuson J."/>
            <person name="Mondo S."/>
            <person name="Nolan M."/>
            <person name="Ohm R."/>
            <person name="Pangilinan J."/>
            <person name="Park H.-J."/>
            <person name="Ramirez L."/>
            <person name="Alfaro M."/>
            <person name="Sun H."/>
            <person name="Tritt A."/>
            <person name="Yoshinaga Y."/>
            <person name="Zwiers L.-H."/>
            <person name="Turgeon B."/>
            <person name="Goodwin S."/>
            <person name="Spatafora J."/>
            <person name="Crous P."/>
            <person name="Grigoriev I."/>
        </authorList>
    </citation>
    <scope>NUCLEOTIDE SEQUENCE</scope>
    <source>
        <strain evidence="2">CBS 109.77</strain>
    </source>
</reference>
<evidence type="ECO:0000259" key="1">
    <source>
        <dbReference type="Pfam" id="PF17667"/>
    </source>
</evidence>
<dbReference type="AlphaFoldDB" id="A0A6A6WYV3"/>
<accession>A0A6A6WYV3</accession>